<dbReference type="eggNOG" id="COG3501">
    <property type="taxonomic scope" value="Bacteria"/>
</dbReference>
<dbReference type="InterPro" id="IPR037026">
    <property type="entry name" value="Vgr_OB-fold_dom_sf"/>
</dbReference>
<dbReference type="InterPro" id="IPR006533">
    <property type="entry name" value="T6SS_Vgr_RhsGE"/>
</dbReference>
<dbReference type="HOGENOM" id="CLU_019505_4_0_10"/>
<dbReference type="STRING" id="929713.NIASO_09090"/>
<dbReference type="InterPro" id="IPR006531">
    <property type="entry name" value="Gp5/Vgr_OB"/>
</dbReference>
<evidence type="ECO:0000259" key="1">
    <source>
        <dbReference type="Pfam" id="PF04717"/>
    </source>
</evidence>
<organism evidence="2 3">
    <name type="scientific">Niabella soli DSM 19437</name>
    <dbReference type="NCBI Taxonomy" id="929713"/>
    <lineage>
        <taxon>Bacteria</taxon>
        <taxon>Pseudomonadati</taxon>
        <taxon>Bacteroidota</taxon>
        <taxon>Chitinophagia</taxon>
        <taxon>Chitinophagales</taxon>
        <taxon>Chitinophagaceae</taxon>
        <taxon>Niabella</taxon>
    </lineage>
</organism>
<dbReference type="Gene3D" id="2.30.110.50">
    <property type="match status" value="1"/>
</dbReference>
<dbReference type="KEGG" id="nso:NIASO_09090"/>
<dbReference type="Gene3D" id="4.10.220.110">
    <property type="match status" value="1"/>
</dbReference>
<accession>W0EWX7</accession>
<dbReference type="Pfam" id="PF05954">
    <property type="entry name" value="Phage_GPD"/>
    <property type="match status" value="1"/>
</dbReference>
<dbReference type="Gene3D" id="3.55.50.10">
    <property type="entry name" value="Baseplate protein-like domains"/>
    <property type="match status" value="1"/>
</dbReference>
<reference evidence="2 3" key="1">
    <citation type="submission" date="2013-12" db="EMBL/GenBank/DDBJ databases">
        <authorList>
            <consortium name="DOE Joint Genome Institute"/>
            <person name="Eisen J."/>
            <person name="Huntemann M."/>
            <person name="Han J."/>
            <person name="Chen A."/>
            <person name="Kyrpides N."/>
            <person name="Mavromatis K."/>
            <person name="Markowitz V."/>
            <person name="Palaniappan K."/>
            <person name="Ivanova N."/>
            <person name="Schaumberg A."/>
            <person name="Pati A."/>
            <person name="Liolios K."/>
            <person name="Nordberg H.P."/>
            <person name="Cantor M.N."/>
            <person name="Hua S.X."/>
            <person name="Woyke T."/>
        </authorList>
    </citation>
    <scope>NUCLEOTIDE SEQUENCE [LARGE SCALE GENOMIC DNA]</scope>
    <source>
        <strain evidence="3">DSM 19437</strain>
    </source>
</reference>
<keyword evidence="3" id="KW-1185">Reference proteome</keyword>
<dbReference type="NCBIfam" id="TIGR01646">
    <property type="entry name" value="vgr_GE"/>
    <property type="match status" value="1"/>
</dbReference>
<dbReference type="Gene3D" id="2.40.50.230">
    <property type="entry name" value="Gp5 N-terminal domain"/>
    <property type="match status" value="1"/>
</dbReference>
<gene>
    <name evidence="2" type="ORF">NIASO_09090</name>
</gene>
<evidence type="ECO:0000313" key="2">
    <source>
        <dbReference type="EMBL" id="AHF15272.1"/>
    </source>
</evidence>
<name>W0EWX7_9BACT</name>
<dbReference type="SUPFAM" id="SSF69255">
    <property type="entry name" value="gp5 N-terminal domain-like"/>
    <property type="match status" value="1"/>
</dbReference>
<proteinExistence type="predicted"/>
<dbReference type="SUPFAM" id="SSF69279">
    <property type="entry name" value="Phage tail proteins"/>
    <property type="match status" value="2"/>
</dbReference>
<dbReference type="Proteomes" id="UP000003586">
    <property type="component" value="Chromosome"/>
</dbReference>
<protein>
    <submittedName>
        <fullName evidence="2">Type IV secretion protein Rhs</fullName>
    </submittedName>
</protein>
<dbReference type="Pfam" id="PF04717">
    <property type="entry name" value="Phage_base_V"/>
    <property type="match status" value="1"/>
</dbReference>
<dbReference type="OrthoDB" id="727155at2"/>
<dbReference type="AlphaFoldDB" id="W0EWX7"/>
<evidence type="ECO:0000313" key="3">
    <source>
        <dbReference type="Proteomes" id="UP000003586"/>
    </source>
</evidence>
<feature type="domain" description="Gp5/Type VI secretion system Vgr protein OB-fold" evidence="1">
    <location>
        <begin position="366"/>
        <end position="439"/>
    </location>
</feature>
<sequence length="613" mass="65999">MAQLTQPVFSINGKSLAQFTSFSLHQSIFDHHQFTLVCPAQSVDGNSGIFTSSKEMIGATFGARISGVGAGGTVLFNGVVTGVETARFTGHHGDVIITGYSPTIVLDSGPHCKSWEKKAVKNIAQDVLKFFPQNLLEPKVQPQYGETLAYTVQYKETAWQFLQRLTSTYGEWLFWDGRNLIVGQPGNGKSTPLAYGSNLSKFNISLQARPTQMQMMAWDYMNSQLYTSQPSNVAQKAGLNPWGEQVYKAGQAVYGTQPKIWNNQFLTNKKQQDDIINMRSAMESSRMVNFSGQSGHPGVAVGSKIEVKGNNVFSSQNEGYGDYLVIAVHHFVDAQGQYENEFSAVPASIKVPPIAQYREPNCETQSAIVTDNNDFNGLGRVRVKFHWMNGAEKSPWIRVTTPHAGGGKGMFLIPEVGEEVIVGFEGDSATKPYVVGAVYHSQAKNSFGNAGNDVKALQSRSGNKMILNDQDGSVLMQDKNGTSMTMDGAGKMAHQSSQEISLTCGQSSIVLKQDGTILINGKDITTTATNNIASTATNNISHDAINIGLTATSNFSGTAQTVNMTGVQMMQLLAAALTAHGASESNFTGGKVNMSSEAGDVNVSSSSLLKLNA</sequence>
<dbReference type="EMBL" id="CP007035">
    <property type="protein sequence ID" value="AHF15272.1"/>
    <property type="molecule type" value="Genomic_DNA"/>
</dbReference>
<dbReference type="RefSeq" id="WP_008584419.1">
    <property type="nucleotide sequence ID" value="NZ_CP007035.1"/>
</dbReference>